<dbReference type="EMBL" id="JBHSKG010000005">
    <property type="protein sequence ID" value="MFC5139013.1"/>
    <property type="molecule type" value="Genomic_DNA"/>
</dbReference>
<evidence type="ECO:0000313" key="9">
    <source>
        <dbReference type="Proteomes" id="UP001596175"/>
    </source>
</evidence>
<keyword evidence="9" id="KW-1185">Reference proteome</keyword>
<feature type="transmembrane region" description="Helical" evidence="6">
    <location>
        <begin position="345"/>
        <end position="367"/>
    </location>
</feature>
<dbReference type="InterPro" id="IPR005829">
    <property type="entry name" value="Sugar_transporter_CS"/>
</dbReference>
<dbReference type="Proteomes" id="UP001596175">
    <property type="component" value="Unassembled WGS sequence"/>
</dbReference>
<dbReference type="PANTHER" id="PTHR23508:SF10">
    <property type="entry name" value="CARBOXYLIC ACID TRANSPORTER PROTEIN HOMOLOG"/>
    <property type="match status" value="1"/>
</dbReference>
<sequence>MEDPATARRPGPAVDAGDTPPRVRSRATVIALCWLAIVVDGYDLIVYGSVLPTLISSEWRLTPAEGGRIGAAALVGMLIGALVAGYLTDRIGRRRLMVLCIAWFSAAMAVSALAPTPELFGVTRFVAGIGLGGVVPTAIALTVEFAPPGRRNAANALMFSGYSVGGVLAALGGIWMIEAFGWRSMFWTGALVGLVLVAVVWALMPESVVYLVGRGRHEDARAVARRYGMDVPEPAATTGARAGGLRELLRPEHRAGTFLFWGGTAAGLLLVYGLNTWLAQIMRQAGYPLGGALGFLLALNLGAILGAPLFGALADRIGPRPVVTGMFLAAAGSILLLMVELPTVLLLSLVAIAGACTIGTTIIVNSFTATYYPEHLRAVGLSWALGVGRIGAISGPLYGGLIMSTGWGFQANFLAFAVPAVLGAVLMALVPSRAAARS</sequence>
<comment type="subcellular location">
    <subcellularLocation>
        <location evidence="1">Cell membrane</location>
        <topology evidence="1">Multi-pass membrane protein</topology>
    </subcellularLocation>
</comment>
<dbReference type="Pfam" id="PF07690">
    <property type="entry name" value="MFS_1"/>
    <property type="match status" value="1"/>
</dbReference>
<accession>A0ABV9ZBQ8</accession>
<feature type="transmembrane region" description="Helical" evidence="6">
    <location>
        <begin position="29"/>
        <end position="49"/>
    </location>
</feature>
<feature type="transmembrane region" description="Helical" evidence="6">
    <location>
        <begin position="69"/>
        <end position="87"/>
    </location>
</feature>
<keyword evidence="2 6" id="KW-0812">Transmembrane</keyword>
<evidence type="ECO:0000256" key="2">
    <source>
        <dbReference type="ARBA" id="ARBA00022692"/>
    </source>
</evidence>
<dbReference type="CDD" id="cd17365">
    <property type="entry name" value="MFS_PcaK_like"/>
    <property type="match status" value="1"/>
</dbReference>
<dbReference type="Gene3D" id="1.20.1250.20">
    <property type="entry name" value="MFS general substrate transporter like domains"/>
    <property type="match status" value="1"/>
</dbReference>
<feature type="transmembrane region" description="Helical" evidence="6">
    <location>
        <begin position="411"/>
        <end position="430"/>
    </location>
</feature>
<dbReference type="SUPFAM" id="SSF103473">
    <property type="entry name" value="MFS general substrate transporter"/>
    <property type="match status" value="1"/>
</dbReference>
<reference evidence="9" key="1">
    <citation type="journal article" date="2019" name="Int. J. Syst. Evol. Microbiol.">
        <title>The Global Catalogue of Microorganisms (GCM) 10K type strain sequencing project: providing services to taxonomists for standard genome sequencing and annotation.</title>
        <authorList>
            <consortium name="The Broad Institute Genomics Platform"/>
            <consortium name="The Broad Institute Genome Sequencing Center for Infectious Disease"/>
            <person name="Wu L."/>
            <person name="Ma J."/>
        </authorList>
    </citation>
    <scope>NUCLEOTIDE SEQUENCE [LARGE SCALE GENOMIC DNA]</scope>
    <source>
        <strain evidence="9">XZYJ18</strain>
    </source>
</reference>
<feature type="region of interest" description="Disordered" evidence="5">
    <location>
        <begin position="1"/>
        <end position="20"/>
    </location>
</feature>
<gene>
    <name evidence="8" type="ORF">ACFPK1_12285</name>
</gene>
<dbReference type="InterPro" id="IPR036259">
    <property type="entry name" value="MFS_trans_sf"/>
</dbReference>
<organism evidence="8 9">
    <name type="scientific">Actinomycetospora rhizophila</name>
    <dbReference type="NCBI Taxonomy" id="1416876"/>
    <lineage>
        <taxon>Bacteria</taxon>
        <taxon>Bacillati</taxon>
        <taxon>Actinomycetota</taxon>
        <taxon>Actinomycetes</taxon>
        <taxon>Pseudonocardiales</taxon>
        <taxon>Pseudonocardiaceae</taxon>
        <taxon>Actinomycetospora</taxon>
    </lineage>
</organism>
<evidence type="ECO:0000256" key="4">
    <source>
        <dbReference type="ARBA" id="ARBA00023136"/>
    </source>
</evidence>
<evidence type="ECO:0000313" key="8">
    <source>
        <dbReference type="EMBL" id="MFC5139013.1"/>
    </source>
</evidence>
<keyword evidence="3 6" id="KW-1133">Transmembrane helix</keyword>
<evidence type="ECO:0000259" key="7">
    <source>
        <dbReference type="PROSITE" id="PS50850"/>
    </source>
</evidence>
<dbReference type="PROSITE" id="PS00217">
    <property type="entry name" value="SUGAR_TRANSPORT_2"/>
    <property type="match status" value="1"/>
</dbReference>
<proteinExistence type="predicted"/>
<dbReference type="PROSITE" id="PS50850">
    <property type="entry name" value="MFS"/>
    <property type="match status" value="1"/>
</dbReference>
<evidence type="ECO:0000256" key="5">
    <source>
        <dbReference type="SAM" id="MobiDB-lite"/>
    </source>
</evidence>
<feature type="domain" description="Major facilitator superfamily (MFS) profile" evidence="7">
    <location>
        <begin position="29"/>
        <end position="435"/>
    </location>
</feature>
<comment type="caution">
    <text evidence="8">The sequence shown here is derived from an EMBL/GenBank/DDBJ whole genome shotgun (WGS) entry which is preliminary data.</text>
</comment>
<feature type="transmembrane region" description="Helical" evidence="6">
    <location>
        <begin position="285"/>
        <end position="310"/>
    </location>
</feature>
<feature type="transmembrane region" description="Helical" evidence="6">
    <location>
        <begin position="379"/>
        <end position="399"/>
    </location>
</feature>
<dbReference type="RefSeq" id="WP_378021205.1">
    <property type="nucleotide sequence ID" value="NZ_JBHSKG010000005.1"/>
</dbReference>
<dbReference type="InterPro" id="IPR011701">
    <property type="entry name" value="MFS"/>
</dbReference>
<evidence type="ECO:0000256" key="6">
    <source>
        <dbReference type="SAM" id="Phobius"/>
    </source>
</evidence>
<dbReference type="InterPro" id="IPR020846">
    <property type="entry name" value="MFS_dom"/>
</dbReference>
<feature type="transmembrane region" description="Helical" evidence="6">
    <location>
        <begin position="258"/>
        <end position="279"/>
    </location>
</feature>
<feature type="transmembrane region" description="Helical" evidence="6">
    <location>
        <begin position="157"/>
        <end position="177"/>
    </location>
</feature>
<name>A0ABV9ZBQ8_9PSEU</name>
<feature type="transmembrane region" description="Helical" evidence="6">
    <location>
        <begin position="189"/>
        <end position="212"/>
    </location>
</feature>
<dbReference type="PANTHER" id="PTHR23508">
    <property type="entry name" value="CARBOXYLIC ACID TRANSPORTER PROTEIN HOMOLOG"/>
    <property type="match status" value="1"/>
</dbReference>
<protein>
    <submittedName>
        <fullName evidence="8">MFS transporter</fullName>
    </submittedName>
</protein>
<feature type="transmembrane region" description="Helical" evidence="6">
    <location>
        <begin position="96"/>
        <end position="113"/>
    </location>
</feature>
<feature type="transmembrane region" description="Helical" evidence="6">
    <location>
        <begin position="125"/>
        <end position="145"/>
    </location>
</feature>
<evidence type="ECO:0000256" key="1">
    <source>
        <dbReference type="ARBA" id="ARBA00004651"/>
    </source>
</evidence>
<evidence type="ECO:0000256" key="3">
    <source>
        <dbReference type="ARBA" id="ARBA00022989"/>
    </source>
</evidence>
<keyword evidence="4 6" id="KW-0472">Membrane</keyword>
<feature type="transmembrane region" description="Helical" evidence="6">
    <location>
        <begin position="322"/>
        <end position="339"/>
    </location>
</feature>